<comment type="caution">
    <text evidence="2">The sequence shown here is derived from an EMBL/GenBank/DDBJ whole genome shotgun (WGS) entry which is preliminary data.</text>
</comment>
<gene>
    <name evidence="2" type="ORF">DSM19430T_13140</name>
</gene>
<evidence type="ECO:0000313" key="2">
    <source>
        <dbReference type="EMBL" id="GFM36630.1"/>
    </source>
</evidence>
<evidence type="ECO:0000256" key="1">
    <source>
        <dbReference type="SAM" id="MobiDB-lite"/>
    </source>
</evidence>
<dbReference type="RefSeq" id="WP_174409298.1">
    <property type="nucleotide sequence ID" value="NZ_BLVP01000007.1"/>
</dbReference>
<proteinExistence type="predicted"/>
<accession>A0A7J0BSH4</accession>
<organism evidence="2 3">
    <name type="scientific">Desulfovibrio psychrotolerans</name>
    <dbReference type="NCBI Taxonomy" id="415242"/>
    <lineage>
        <taxon>Bacteria</taxon>
        <taxon>Pseudomonadati</taxon>
        <taxon>Thermodesulfobacteriota</taxon>
        <taxon>Desulfovibrionia</taxon>
        <taxon>Desulfovibrionales</taxon>
        <taxon>Desulfovibrionaceae</taxon>
        <taxon>Desulfovibrio</taxon>
    </lineage>
</organism>
<dbReference type="AlphaFoldDB" id="A0A7J0BSH4"/>
<dbReference type="Proteomes" id="UP000503820">
    <property type="component" value="Unassembled WGS sequence"/>
</dbReference>
<name>A0A7J0BSH4_9BACT</name>
<dbReference type="EMBL" id="BLVP01000007">
    <property type="protein sequence ID" value="GFM36630.1"/>
    <property type="molecule type" value="Genomic_DNA"/>
</dbReference>
<feature type="region of interest" description="Disordered" evidence="1">
    <location>
        <begin position="1"/>
        <end position="36"/>
    </location>
</feature>
<keyword evidence="3" id="KW-1185">Reference proteome</keyword>
<evidence type="ECO:0000313" key="3">
    <source>
        <dbReference type="Proteomes" id="UP000503820"/>
    </source>
</evidence>
<protein>
    <submittedName>
        <fullName evidence="2">Uncharacterized protein</fullName>
    </submittedName>
</protein>
<feature type="compositionally biased region" description="Low complexity" evidence="1">
    <location>
        <begin position="1"/>
        <end position="16"/>
    </location>
</feature>
<reference evidence="2 3" key="1">
    <citation type="submission" date="2020-05" db="EMBL/GenBank/DDBJ databases">
        <title>Draft genome sequence of Desulfovibrio psychrotolerans JS1T.</title>
        <authorList>
            <person name="Ueno A."/>
            <person name="Tamazawa S."/>
            <person name="Tamamura S."/>
            <person name="Murakami T."/>
            <person name="Kiyama T."/>
            <person name="Inomata H."/>
            <person name="Amano Y."/>
            <person name="Miyakawa K."/>
            <person name="Tamaki H."/>
            <person name="Naganuma T."/>
            <person name="Kaneko K."/>
        </authorList>
    </citation>
    <scope>NUCLEOTIDE SEQUENCE [LARGE SCALE GENOMIC DNA]</scope>
    <source>
        <strain evidence="2 3">JS1</strain>
    </source>
</reference>
<sequence length="107" mass="11619">MNARQPNAEAAAQPQPLHDHAEYGLPSPRPAGGPETDAMLVYVGLAAIGRAVGAGPGTVKRWIREEAFPARRCSDGIYRATAEGMRSWFQPPFPDAYPQPPRGRRPN</sequence>